<dbReference type="GeneID" id="63911640"/>
<dbReference type="KEGG" id="vg:63911640"/>
<keyword evidence="4" id="KW-1185">Reference proteome</keyword>
<evidence type="ECO:0000256" key="2">
    <source>
        <dbReference type="SAM" id="Phobius"/>
    </source>
</evidence>
<keyword evidence="2" id="KW-0812">Transmembrane</keyword>
<evidence type="ECO:0000313" key="3">
    <source>
        <dbReference type="EMBL" id="QDH85071.1"/>
    </source>
</evidence>
<gene>
    <name evidence="3" type="primary">34</name>
    <name evidence="3" type="ORF">SEA_DARDANUS_34</name>
</gene>
<accession>A0A514CX58</accession>
<name>A0A514CX58_9CAUD</name>
<keyword evidence="2" id="KW-0472">Membrane</keyword>
<dbReference type="RefSeq" id="YP_010050902.1">
    <property type="nucleotide sequence ID" value="NC_054435.1"/>
</dbReference>
<dbReference type="EMBL" id="MN010758">
    <property type="protein sequence ID" value="QDH85071.1"/>
    <property type="molecule type" value="Genomic_DNA"/>
</dbReference>
<keyword evidence="2" id="KW-1133">Transmembrane helix</keyword>
<dbReference type="Proteomes" id="UP000318136">
    <property type="component" value="Segment"/>
</dbReference>
<proteinExistence type="predicted"/>
<organism evidence="3 4">
    <name type="scientific">Gordonia phage Dardanus</name>
    <dbReference type="NCBI Taxonomy" id="2588489"/>
    <lineage>
        <taxon>Viruses</taxon>
        <taxon>Duplodnaviria</taxon>
        <taxon>Heunggongvirae</taxon>
        <taxon>Uroviricota</taxon>
        <taxon>Caudoviricetes</taxon>
        <taxon>Ruthgordonvirinae</taxon>
        <taxon>Dardanusvirus</taxon>
        <taxon>Dardanusvirus dardanus</taxon>
    </lineage>
</organism>
<feature type="transmembrane region" description="Helical" evidence="2">
    <location>
        <begin position="122"/>
        <end position="142"/>
    </location>
</feature>
<feature type="region of interest" description="Disordered" evidence="1">
    <location>
        <begin position="153"/>
        <end position="175"/>
    </location>
</feature>
<evidence type="ECO:0000256" key="1">
    <source>
        <dbReference type="SAM" id="MobiDB-lite"/>
    </source>
</evidence>
<reference evidence="3 4" key="1">
    <citation type="submission" date="2019-05" db="EMBL/GenBank/DDBJ databases">
        <authorList>
            <person name="Bordelon H.A."/>
            <person name="Brister E.M."/>
            <person name="Bryans A.M."/>
            <person name="Calk A.E."/>
            <person name="Capers C."/>
            <person name="Corrent J.M."/>
            <person name="Delphin C.N."/>
            <person name="Erbelding G.W."/>
            <person name="Gottschalck B.A."/>
            <person name="Hale B.T."/>
            <person name="Jones N.T."/>
            <person name="Mire A.R."/>
            <person name="Perkins A.R."/>
            <person name="Quackenbush R.D."/>
            <person name="Rogers C.S."/>
            <person name="Stewart N.C."/>
            <person name="Threeton H.N."/>
            <person name="Wiggins Z.F."/>
            <person name="Hancock A.M."/>
            <person name="Gissendanner C.R."/>
            <person name="Findley A.M."/>
            <person name="Wills S.J."/>
            <person name="Clifford K.A."/>
            <person name="Elmore F.L."/>
            <person name="Knight M.S."/>
            <person name="Le K."/>
            <person name="Lobaina D."/>
            <person name="Nougues D."/>
            <person name="Salama A."/>
            <person name="Stoeber S.D."/>
            <person name="Sweeney K.J."/>
            <person name="Truong T.G."/>
            <person name="Alvaro L.E."/>
            <person name="Isern S."/>
            <person name="Michael S.F."/>
            <person name="Monti D.L."/>
            <person name="Garlena R.A."/>
            <person name="Russell D.A."/>
            <person name="Pope W.H."/>
            <person name="Jacobs-Sera D."/>
            <person name="Hatfull G.F."/>
        </authorList>
    </citation>
    <scope>NUCLEOTIDE SEQUENCE [LARGE SCALE GENOMIC DNA]</scope>
</reference>
<evidence type="ECO:0000313" key="4">
    <source>
        <dbReference type="Proteomes" id="UP000318136"/>
    </source>
</evidence>
<protein>
    <submittedName>
        <fullName evidence="3">Uncharacterized protein</fullName>
    </submittedName>
</protein>
<sequence length="200" mass="21746">MGMANAFVEQCKAVYADLKAAQDARLEAWAVGYEGDEALFFKNEDRVLFKDVIVAVAHEWRVRKADELREVEFWQAREREFFAVEFEPAADEVEDAGAAVFRTRSAALAFAFLAARVAGRGAAVAVVPVAVAVLVAGVRVVVRLAGRPAVIRNRGDPGRRSTGDPVGTRGHILGTNGVNPCTTVSLRKLNTRSSSRIFDN</sequence>
<feature type="compositionally biased region" description="Basic and acidic residues" evidence="1">
    <location>
        <begin position="153"/>
        <end position="162"/>
    </location>
</feature>